<evidence type="ECO:0000256" key="1">
    <source>
        <dbReference type="SAM" id="Phobius"/>
    </source>
</evidence>
<organism evidence="3">
    <name type="scientific">marine metagenome</name>
    <dbReference type="NCBI Taxonomy" id="408172"/>
    <lineage>
        <taxon>unclassified sequences</taxon>
        <taxon>metagenomes</taxon>
        <taxon>ecological metagenomes</taxon>
    </lineage>
</organism>
<keyword evidence="1" id="KW-0472">Membrane</keyword>
<dbReference type="PANTHER" id="PTHR33371:SF4">
    <property type="entry name" value="INTERMEMBRANE PHOSPHOLIPID TRANSPORT SYSTEM BINDING PROTEIN MLAD"/>
    <property type="match status" value="1"/>
</dbReference>
<feature type="non-terminal residue" evidence="3">
    <location>
        <position position="1"/>
    </location>
</feature>
<evidence type="ECO:0000313" key="3">
    <source>
        <dbReference type="EMBL" id="SVB65960.1"/>
    </source>
</evidence>
<keyword evidence="1" id="KW-0812">Transmembrane</keyword>
<name>A0A382FSH4_9ZZZZ</name>
<feature type="transmembrane region" description="Helical" evidence="1">
    <location>
        <begin position="6"/>
        <end position="27"/>
    </location>
</feature>
<dbReference type="InterPro" id="IPR003399">
    <property type="entry name" value="Mce/MlaD"/>
</dbReference>
<accession>A0A382FSH4</accession>
<sequence length="300" mass="33447">VKNKGHATLVGAFVVGAFAILIGFVAFTGGMTTLRDQNERFVLVFHENIYGLNEGGKVTMNGVRIGRVERFFLGDAAQGAPVPVLIEINRKYVRRHMAEQDNELFDDDGKFRPDVLSRIEGQLVQESFVTGIIYVNLEYDPLLPEFNASMLHGYREIPSRKSTLEELSASLDPERLGKQLNQLLGSANQRLEELDVISIKESFRSSSEDFRAFIEKFSEAFGPLGPQIGAASDEAAQTLVEMRKLSVSLNRMLDPSSDFRFGFGETLREISQAMKALKTLADLLERNPQAVLRGKGEDQE</sequence>
<dbReference type="AlphaFoldDB" id="A0A382FSH4"/>
<protein>
    <recommendedName>
        <fullName evidence="2">Mce/MlaD domain-containing protein</fullName>
    </recommendedName>
</protein>
<dbReference type="Pfam" id="PF02470">
    <property type="entry name" value="MlaD"/>
    <property type="match status" value="1"/>
</dbReference>
<dbReference type="InterPro" id="IPR052336">
    <property type="entry name" value="MlaD_Phospholipid_Transporter"/>
</dbReference>
<keyword evidence="1" id="KW-1133">Transmembrane helix</keyword>
<evidence type="ECO:0000259" key="2">
    <source>
        <dbReference type="Pfam" id="PF02470"/>
    </source>
</evidence>
<gene>
    <name evidence="3" type="ORF">METZ01_LOCUS218814</name>
</gene>
<feature type="domain" description="Mce/MlaD" evidence="2">
    <location>
        <begin position="47"/>
        <end position="98"/>
    </location>
</feature>
<dbReference type="PANTHER" id="PTHR33371">
    <property type="entry name" value="INTERMEMBRANE PHOSPHOLIPID TRANSPORT SYSTEM BINDING PROTEIN MLAD-RELATED"/>
    <property type="match status" value="1"/>
</dbReference>
<reference evidence="3" key="1">
    <citation type="submission" date="2018-05" db="EMBL/GenBank/DDBJ databases">
        <authorList>
            <person name="Lanie J.A."/>
            <person name="Ng W.-L."/>
            <person name="Kazmierczak K.M."/>
            <person name="Andrzejewski T.M."/>
            <person name="Davidsen T.M."/>
            <person name="Wayne K.J."/>
            <person name="Tettelin H."/>
            <person name="Glass J.I."/>
            <person name="Rusch D."/>
            <person name="Podicherti R."/>
            <person name="Tsui H.-C.T."/>
            <person name="Winkler M.E."/>
        </authorList>
    </citation>
    <scope>NUCLEOTIDE SEQUENCE</scope>
</reference>
<dbReference type="EMBL" id="UINC01051604">
    <property type="protein sequence ID" value="SVB65960.1"/>
    <property type="molecule type" value="Genomic_DNA"/>
</dbReference>
<proteinExistence type="predicted"/>